<accession>A0A382WSC3</accession>
<evidence type="ECO:0000313" key="1">
    <source>
        <dbReference type="EMBL" id="SVD61544.1"/>
    </source>
</evidence>
<dbReference type="SUPFAM" id="SSF55718">
    <property type="entry name" value="SCP-like"/>
    <property type="match status" value="1"/>
</dbReference>
<feature type="non-terminal residue" evidence="1">
    <location>
        <position position="1"/>
    </location>
</feature>
<organism evidence="1">
    <name type="scientific">marine metagenome</name>
    <dbReference type="NCBI Taxonomy" id="408172"/>
    <lineage>
        <taxon>unclassified sequences</taxon>
        <taxon>metagenomes</taxon>
        <taxon>ecological metagenomes</taxon>
    </lineage>
</organism>
<dbReference type="EMBL" id="UINC01162021">
    <property type="protein sequence ID" value="SVD61544.1"/>
    <property type="molecule type" value="Genomic_DNA"/>
</dbReference>
<protein>
    <recommendedName>
        <fullName evidence="2">SCP2 domain-containing protein</fullName>
    </recommendedName>
</protein>
<name>A0A382WSC3_9ZZZZ</name>
<gene>
    <name evidence="1" type="ORF">METZ01_LOCUS414398</name>
</gene>
<reference evidence="1" key="1">
    <citation type="submission" date="2018-05" db="EMBL/GenBank/DDBJ databases">
        <authorList>
            <person name="Lanie J.A."/>
            <person name="Ng W.-L."/>
            <person name="Kazmierczak K.M."/>
            <person name="Andrzejewski T.M."/>
            <person name="Davidsen T.M."/>
            <person name="Wayne K.J."/>
            <person name="Tettelin H."/>
            <person name="Glass J.I."/>
            <person name="Rusch D."/>
            <person name="Podicherti R."/>
            <person name="Tsui H.-C.T."/>
            <person name="Winkler M.E."/>
        </authorList>
    </citation>
    <scope>NUCLEOTIDE SEQUENCE</scope>
</reference>
<evidence type="ECO:0008006" key="2">
    <source>
        <dbReference type="Google" id="ProtNLM"/>
    </source>
</evidence>
<dbReference type="InterPro" id="IPR036527">
    <property type="entry name" value="SCP2_sterol-bd_dom_sf"/>
</dbReference>
<dbReference type="AlphaFoldDB" id="A0A382WSC3"/>
<sequence>VEFLSDDWFVAANEALHGIDIGEAQLVVAHVLGDTSLHIAFSEGRASIGPGTNGADVMLQQPSEVAAAVREGSLSALTAIQEGLIALEGDVGRLIDAADALGAVDKALSKLT</sequence>
<proteinExistence type="predicted"/>